<dbReference type="Gene3D" id="3.40.50.1980">
    <property type="entry name" value="Nitrogenase molybdenum iron protein domain"/>
    <property type="match status" value="2"/>
</dbReference>
<dbReference type="PROSITE" id="PS50983">
    <property type="entry name" value="FE_B12_PBP"/>
    <property type="match status" value="1"/>
</dbReference>
<comment type="subcellular location">
    <subcellularLocation>
        <location evidence="1">Cell envelope</location>
    </subcellularLocation>
</comment>
<dbReference type="RefSeq" id="WP_247201974.1">
    <property type="nucleotide sequence ID" value="NZ_JALKCG010000007.1"/>
</dbReference>
<evidence type="ECO:0000256" key="6">
    <source>
        <dbReference type="SAM" id="SignalP"/>
    </source>
</evidence>
<dbReference type="PANTHER" id="PTHR30532">
    <property type="entry name" value="IRON III DICITRATE-BINDING PERIPLASMIC PROTEIN"/>
    <property type="match status" value="1"/>
</dbReference>
<keyword evidence="4" id="KW-0410">Iron transport</keyword>
<evidence type="ECO:0000256" key="1">
    <source>
        <dbReference type="ARBA" id="ARBA00004196"/>
    </source>
</evidence>
<evidence type="ECO:0000256" key="2">
    <source>
        <dbReference type="ARBA" id="ARBA00008814"/>
    </source>
</evidence>
<protein>
    <submittedName>
        <fullName evidence="8">ABC transporter substrate-binding protein</fullName>
    </submittedName>
</protein>
<dbReference type="InterPro" id="IPR051313">
    <property type="entry name" value="Bact_iron-sidero_bind"/>
</dbReference>
<dbReference type="Proteomes" id="UP001202867">
    <property type="component" value="Unassembled WGS sequence"/>
</dbReference>
<reference evidence="9" key="1">
    <citation type="submission" date="2023-07" db="EMBL/GenBank/DDBJ databases">
        <title>Ancylobacter moscoviensis sp. nov., facultatively methylotrophic bacteria from activated sludge and the reclassification of Starkeya novella (Starkey 1934) Kelly et al. 2000 as Ancylobacter novellus comb. nov., Starkeya koreensis Im et al. 2006 as Ancylobacter koreensis comb.nov., Angulomicrobium tetraedrale Vasil'eva et al. 1986 as Ancylobacter tetraedralis comb. nov., Angulomicrobium amanitiforme Fritz et al. 2004 as Ancylobacter amanitiformis comb. nov. and Methylorhabdus multivorans Doronina et al. 1996 as Ancylobacter multivorans comb. nov. and emended description of the genus Ancylobacter.</title>
        <authorList>
            <person name="Doronina N."/>
            <person name="Chemodurova A."/>
            <person name="Grouzdev D."/>
            <person name="Koziaeva V."/>
            <person name="Shi W."/>
            <person name="Wu L."/>
            <person name="Kaparullina E."/>
        </authorList>
    </citation>
    <scope>NUCLEOTIDE SEQUENCE [LARGE SCALE GENOMIC DNA]</scope>
    <source>
        <strain evidence="9">Jip08</strain>
    </source>
</reference>
<evidence type="ECO:0000256" key="3">
    <source>
        <dbReference type="ARBA" id="ARBA00022448"/>
    </source>
</evidence>
<evidence type="ECO:0000313" key="9">
    <source>
        <dbReference type="Proteomes" id="UP001202867"/>
    </source>
</evidence>
<comment type="similarity">
    <text evidence="2">Belongs to the bacterial solute-binding protein 8 family.</text>
</comment>
<proteinExistence type="inferred from homology"/>
<feature type="signal peptide" evidence="6">
    <location>
        <begin position="1"/>
        <end position="28"/>
    </location>
</feature>
<keyword evidence="4" id="KW-0408">Iron</keyword>
<dbReference type="InterPro" id="IPR006311">
    <property type="entry name" value="TAT_signal"/>
</dbReference>
<name>A0ABT0DQA8_9HYPH</name>
<keyword evidence="3" id="KW-0813">Transport</keyword>
<dbReference type="Pfam" id="PF01497">
    <property type="entry name" value="Peripla_BP_2"/>
    <property type="match status" value="1"/>
</dbReference>
<dbReference type="PANTHER" id="PTHR30532:SF1">
    <property type="entry name" value="IRON(3+)-HYDROXAMATE-BINDING PROTEIN FHUD"/>
    <property type="match status" value="1"/>
</dbReference>
<sequence length="309" mass="32315">MAPAFRPNRRTALALAGTALLAPRGARAAAPALAPVAVMELDIAEAMLALGVAPLAMAEASRFRARFPGSRLPAACAELGASWEPNLERLQELAPARVLASRDREMLVPLLERVAPVTLIEPDDTRGRAARGADLMRRLGDALGRAGEAQAALAAAERQLALLRGALAGRDLPPVFLVALVEGGTHLEIYGAGCLLDDALRRLGLANACALPMPSYGWVIAGIEHLADRPEAAVLVLDFGAPTRRALAQLHRSPLWRNLPPVAAGRLRLVEAASVWGGVPTLVDIAGRIAGVMAPSLAPALYSPTGTRS</sequence>
<evidence type="ECO:0000313" key="8">
    <source>
        <dbReference type="EMBL" id="MCK0209466.1"/>
    </source>
</evidence>
<feature type="chain" id="PRO_5045641208" evidence="6">
    <location>
        <begin position="29"/>
        <end position="309"/>
    </location>
</feature>
<organism evidence="8 9">
    <name type="scientific">Ancylobacter koreensis</name>
    <dbReference type="NCBI Taxonomy" id="266121"/>
    <lineage>
        <taxon>Bacteria</taxon>
        <taxon>Pseudomonadati</taxon>
        <taxon>Pseudomonadota</taxon>
        <taxon>Alphaproteobacteria</taxon>
        <taxon>Hyphomicrobiales</taxon>
        <taxon>Xanthobacteraceae</taxon>
        <taxon>Ancylobacter</taxon>
    </lineage>
</organism>
<gene>
    <name evidence="8" type="ORF">MWN33_15640</name>
</gene>
<keyword evidence="9" id="KW-1185">Reference proteome</keyword>
<dbReference type="EMBL" id="JALKCG010000007">
    <property type="protein sequence ID" value="MCK0209466.1"/>
    <property type="molecule type" value="Genomic_DNA"/>
</dbReference>
<keyword evidence="4" id="KW-0406">Ion transport</keyword>
<comment type="caution">
    <text evidence="8">The sequence shown here is derived from an EMBL/GenBank/DDBJ whole genome shotgun (WGS) entry which is preliminary data.</text>
</comment>
<evidence type="ECO:0000259" key="7">
    <source>
        <dbReference type="PROSITE" id="PS50983"/>
    </source>
</evidence>
<evidence type="ECO:0000256" key="4">
    <source>
        <dbReference type="ARBA" id="ARBA00022496"/>
    </source>
</evidence>
<accession>A0ABT0DQA8</accession>
<keyword evidence="5 6" id="KW-0732">Signal</keyword>
<dbReference type="PROSITE" id="PS51318">
    <property type="entry name" value="TAT"/>
    <property type="match status" value="1"/>
</dbReference>
<dbReference type="InterPro" id="IPR002491">
    <property type="entry name" value="ABC_transptr_periplasmic_BD"/>
</dbReference>
<feature type="domain" description="Fe/B12 periplasmic-binding" evidence="7">
    <location>
        <begin position="35"/>
        <end position="301"/>
    </location>
</feature>
<evidence type="ECO:0000256" key="5">
    <source>
        <dbReference type="ARBA" id="ARBA00022729"/>
    </source>
</evidence>
<dbReference type="SUPFAM" id="SSF53807">
    <property type="entry name" value="Helical backbone' metal receptor"/>
    <property type="match status" value="1"/>
</dbReference>